<dbReference type="Gene3D" id="3.30.1490.20">
    <property type="entry name" value="ATP-grasp fold, A domain"/>
    <property type="match status" value="1"/>
</dbReference>
<comment type="caution">
    <text evidence="17">The sequence shown here is derived from an EMBL/GenBank/DDBJ whole genome shotgun (WGS) entry which is preliminary data.</text>
</comment>
<dbReference type="PANTHER" id="PTHR43030:SF1">
    <property type="entry name" value="PHOSPHOENOLPYRUVATE SYNTHASE"/>
    <property type="match status" value="1"/>
</dbReference>
<feature type="region of interest" description="Disordered" evidence="15">
    <location>
        <begin position="1394"/>
        <end position="1468"/>
    </location>
</feature>
<keyword evidence="7" id="KW-0808">Transferase</keyword>
<keyword evidence="9" id="KW-0547">Nucleotide-binding</keyword>
<evidence type="ECO:0000313" key="17">
    <source>
        <dbReference type="EMBL" id="MFC3909898.1"/>
    </source>
</evidence>
<comment type="catalytic activity">
    <reaction evidence="14">
        <text>pyruvate + ATP + H2O = phosphoenolpyruvate + AMP + phosphate + 2 H(+)</text>
        <dbReference type="Rhea" id="RHEA:11364"/>
        <dbReference type="ChEBI" id="CHEBI:15361"/>
        <dbReference type="ChEBI" id="CHEBI:15377"/>
        <dbReference type="ChEBI" id="CHEBI:15378"/>
        <dbReference type="ChEBI" id="CHEBI:30616"/>
        <dbReference type="ChEBI" id="CHEBI:43474"/>
        <dbReference type="ChEBI" id="CHEBI:58702"/>
        <dbReference type="ChEBI" id="CHEBI:456215"/>
        <dbReference type="EC" id="2.7.9.2"/>
    </reaction>
</comment>
<evidence type="ECO:0000256" key="10">
    <source>
        <dbReference type="ARBA" id="ARBA00022777"/>
    </source>
</evidence>
<evidence type="ECO:0000256" key="14">
    <source>
        <dbReference type="ARBA" id="ARBA00047700"/>
    </source>
</evidence>
<dbReference type="RefSeq" id="WP_382344563.1">
    <property type="nucleotide sequence ID" value="NZ_JBHSAB010000031.1"/>
</dbReference>
<feature type="compositionally biased region" description="Polar residues" evidence="15">
    <location>
        <begin position="1454"/>
        <end position="1464"/>
    </location>
</feature>
<evidence type="ECO:0000256" key="15">
    <source>
        <dbReference type="SAM" id="MobiDB-lite"/>
    </source>
</evidence>
<evidence type="ECO:0000256" key="4">
    <source>
        <dbReference type="ARBA" id="ARBA00007837"/>
    </source>
</evidence>
<dbReference type="Pfam" id="PF01326">
    <property type="entry name" value="PPDK_N"/>
    <property type="match status" value="1"/>
</dbReference>
<evidence type="ECO:0000256" key="2">
    <source>
        <dbReference type="ARBA" id="ARBA00002988"/>
    </source>
</evidence>
<keyword evidence="10" id="KW-0418">Kinase</keyword>
<evidence type="ECO:0000313" key="18">
    <source>
        <dbReference type="Proteomes" id="UP001595758"/>
    </source>
</evidence>
<dbReference type="SUPFAM" id="SSF56059">
    <property type="entry name" value="Glutathione synthetase ATP-binding domain-like"/>
    <property type="match status" value="1"/>
</dbReference>
<evidence type="ECO:0000256" key="5">
    <source>
        <dbReference type="ARBA" id="ARBA00011996"/>
    </source>
</evidence>
<accession>A0ABV8CHX0</accession>
<proteinExistence type="inferred from homology"/>
<evidence type="ECO:0000256" key="6">
    <source>
        <dbReference type="ARBA" id="ARBA00021623"/>
    </source>
</evidence>
<reference evidence="18" key="1">
    <citation type="journal article" date="2019" name="Int. J. Syst. Evol. Microbiol.">
        <title>The Global Catalogue of Microorganisms (GCM) 10K type strain sequencing project: providing services to taxonomists for standard genome sequencing and annotation.</title>
        <authorList>
            <consortium name="The Broad Institute Genomics Platform"/>
            <consortium name="The Broad Institute Genome Sequencing Center for Infectious Disease"/>
            <person name="Wu L."/>
            <person name="Ma J."/>
        </authorList>
    </citation>
    <scope>NUCLEOTIDE SEQUENCE [LARGE SCALE GENOMIC DNA]</scope>
    <source>
        <strain evidence="18">CCUG 59858</strain>
    </source>
</reference>
<feature type="domain" description="Pyruvate phosphate dikinase AMP/ATP-binding" evidence="16">
    <location>
        <begin position="13"/>
        <end position="318"/>
    </location>
</feature>
<dbReference type="InterPro" id="IPR006319">
    <property type="entry name" value="PEP_synth"/>
</dbReference>
<keyword evidence="8" id="KW-0479">Metal-binding</keyword>
<keyword evidence="12" id="KW-0460">Magnesium</keyword>
<organism evidence="17 18">
    <name type="scientific">Legionella dresdenensis</name>
    <dbReference type="NCBI Taxonomy" id="450200"/>
    <lineage>
        <taxon>Bacteria</taxon>
        <taxon>Pseudomonadati</taxon>
        <taxon>Pseudomonadota</taxon>
        <taxon>Gammaproteobacteria</taxon>
        <taxon>Legionellales</taxon>
        <taxon>Legionellaceae</taxon>
        <taxon>Legionella</taxon>
    </lineage>
</organism>
<sequence>MSNTSIYESGKHGNKTKNLSILQDLLKGEEKLYVPDFIGLAHDDICSHLKRFGLDIEVRWQAIADAMSKPEVLNDQTKELLKILSSDIRACLSTHPIQELALPKGARLMVRSTGKEDSKEIANAGGNESVANVVPDINSVSNAIAEVLCSYLGEKSLLQRQLAHDDISTPPFIPILIQTMIGSESDITDDKIVKSGVAYSNNSGTFIQIAPGHGELIVNSKGAVDSYWYTKNHVVIADIVNKPVRMVPQTDGNAGLKTIPNSHSLAKAPSIPPAVVERLAKCADKINRHYGMPMDIEFVYVPEHDAIYIVQARPIVNAPNLAQPSALHPNLIEQGKEKQAWLAGHSIVPPGNALPLAHVREVTKADDVFIIKKMNNDALKQCIELARDNRVKVVVVEQLLADISHEAAIINGAGLPLIQISNTAELSKALDTVAEANPLYFDRQRNGFLLASKLEKIVLDRNEWIQPGLIASSLDSNSTPLPIGINPHVSVDLTVLTDKRTPLAELIVRVRNPEIAIAEPAVNELLAHFYALMGNDHSRKTTTNEARIACQTVLTNLSEANNVQAGRAIAQLLRYAFQINKKLDTQSSHRAFQNLVLVAADYYEARHAEPGQEQAEYLLDLAKKIEGLIFGKGRPEDFGYSLHALLEERKLQESIAKQCQRLFGQNYQQLTAAQKVMLVTLIPFNIYFLNANDKTAWSTFCFNIVKQGLTTADELLQFLLRLQEEKLLEAAACLIVLPAITADSPVDYNELINQLSSFVEFKSTQLATHYSAINDFENQISLWGEKGLSHDMFIQRLNELKQLGVSVLKLKKTGHEQYLISQLKFKYIELLDNSIKALKANSALPVSDKIDRFTEMLKIYKISMETLVRCDIDQATFQKLRNTDVILTDNEPKTPWERINAISLKFDTLLKQNNFGEDQLLSSGEFSVDAAIINTAGSFKRAFIDMRLTLEDFFTFFHQECLACIETETNPYLIKTERLPEHIQQVVNSLDNMYWLNREGKTSKATLLQSEFNFPDLTYSYNMPLRNHAAKFDIKIDVVTGVVTIGLVLIGVELNSRMEQIPGLIRLDCMASGNELLDLTKKHAGANIVISKTIRTSLDKLAARLHENPQYLTEYFIKYFDVTAIGTDEKYKTPYPSIIWTIENHRYNFDIFIDKLLTSLEKDDWALWMWNDGLFRLQWRSALGVKATNFPNTAVFYSLLADKIKHKITNNPSHAEVYECLFDVINPKRLGGNWFEIDSLKTNSSFINKFLRALPQQKFNEILQVIDEQNTLLFDEIAGKHGLMDLISAIVKENLWAVGSEKIDETLKNLQINDEQVKNAIKTDLLGVFDINKVLMFARLVQKPVTDNTESSIQPADIKYLLNKVREYNNRMLIAQQLKEIVFAINQEVEKEVMTKPAGSAQPKAEPKPEIPASAPVAESAQPRAEPKPEIPASAPVVESAPPKTEPEPVENALPQQPSVTPSKASYAEEAEIKAKKDIINLLEQYTDRRKSVTNSKNQTKEYYFGSFLGIFQKSFTQKQQAIITLKSALDNEQVDLLAHLSTFRNGDLGKQLREFIKAGKADILVNNKQVRTVSDFIRELHILCNKAQENLSL</sequence>
<dbReference type="EMBL" id="JBHSAB010000031">
    <property type="protein sequence ID" value="MFC3909898.1"/>
    <property type="molecule type" value="Genomic_DNA"/>
</dbReference>
<dbReference type="InterPro" id="IPR013815">
    <property type="entry name" value="ATP_grasp_subdomain_1"/>
</dbReference>
<evidence type="ECO:0000256" key="11">
    <source>
        <dbReference type="ARBA" id="ARBA00022840"/>
    </source>
</evidence>
<comment type="function">
    <text evidence="2">Catalyzes the phosphorylation of pyruvate to phosphoenolpyruvate.</text>
</comment>
<dbReference type="Gene3D" id="3.30.470.20">
    <property type="entry name" value="ATP-grasp fold, B domain"/>
    <property type="match status" value="1"/>
</dbReference>
<dbReference type="PANTHER" id="PTHR43030">
    <property type="entry name" value="PHOSPHOENOLPYRUVATE SYNTHASE"/>
    <property type="match status" value="1"/>
</dbReference>
<name>A0ABV8CHX0_9GAMM</name>
<evidence type="ECO:0000256" key="1">
    <source>
        <dbReference type="ARBA" id="ARBA00001946"/>
    </source>
</evidence>
<keyword evidence="18" id="KW-1185">Reference proteome</keyword>
<evidence type="ECO:0000259" key="16">
    <source>
        <dbReference type="Pfam" id="PF01326"/>
    </source>
</evidence>
<feature type="compositionally biased region" description="Low complexity" evidence="15">
    <location>
        <begin position="1432"/>
        <end position="1443"/>
    </location>
</feature>
<evidence type="ECO:0000256" key="3">
    <source>
        <dbReference type="ARBA" id="ARBA00004742"/>
    </source>
</evidence>
<protein>
    <recommendedName>
        <fullName evidence="6">Phosphoenolpyruvate synthase</fullName>
        <ecNumber evidence="5">2.7.9.2</ecNumber>
    </recommendedName>
    <alternativeName>
        <fullName evidence="13">Pyruvate, water dikinase</fullName>
    </alternativeName>
</protein>
<comment type="cofactor">
    <cofactor evidence="1">
        <name>Mg(2+)</name>
        <dbReference type="ChEBI" id="CHEBI:18420"/>
    </cofactor>
</comment>
<evidence type="ECO:0000256" key="12">
    <source>
        <dbReference type="ARBA" id="ARBA00022842"/>
    </source>
</evidence>
<dbReference type="InterPro" id="IPR002192">
    <property type="entry name" value="PPDK_AMP/ATP-bd"/>
</dbReference>
<gene>
    <name evidence="17" type="ORF">ACFORL_12545</name>
</gene>
<evidence type="ECO:0000256" key="8">
    <source>
        <dbReference type="ARBA" id="ARBA00022723"/>
    </source>
</evidence>
<evidence type="ECO:0000256" key="9">
    <source>
        <dbReference type="ARBA" id="ARBA00022741"/>
    </source>
</evidence>
<comment type="pathway">
    <text evidence="3">Carbohydrate biosynthesis; gluconeogenesis.</text>
</comment>
<dbReference type="Proteomes" id="UP001595758">
    <property type="component" value="Unassembled WGS sequence"/>
</dbReference>
<evidence type="ECO:0000256" key="13">
    <source>
        <dbReference type="ARBA" id="ARBA00033470"/>
    </source>
</evidence>
<comment type="similarity">
    <text evidence="4">Belongs to the PEP-utilizing enzyme family.</text>
</comment>
<evidence type="ECO:0000256" key="7">
    <source>
        <dbReference type="ARBA" id="ARBA00022679"/>
    </source>
</evidence>
<keyword evidence="11" id="KW-0067">ATP-binding</keyword>
<dbReference type="EC" id="2.7.9.2" evidence="5"/>